<keyword evidence="7" id="KW-0597">Phosphoprotein</keyword>
<keyword evidence="8 14" id="KW-0479">Metal-binding</keyword>
<dbReference type="InterPro" id="IPR005841">
    <property type="entry name" value="Alpha-D-phosphohexomutase_SF"/>
</dbReference>
<comment type="similarity">
    <text evidence="5 14">Belongs to the phosphohexose mutase family.</text>
</comment>
<evidence type="ECO:0000256" key="11">
    <source>
        <dbReference type="ARBA" id="ARBA00039995"/>
    </source>
</evidence>
<evidence type="ECO:0000256" key="2">
    <source>
        <dbReference type="ARBA" id="ARBA00001946"/>
    </source>
</evidence>
<gene>
    <name evidence="19" type="ORF">GC105_06430</name>
</gene>
<dbReference type="Pfam" id="PF02880">
    <property type="entry name" value="PGM_PMM_III"/>
    <property type="match status" value="1"/>
</dbReference>
<comment type="catalytic activity">
    <reaction evidence="1">
        <text>alpha-D-glucose 1-phosphate = alpha-D-glucose 6-phosphate</text>
        <dbReference type="Rhea" id="RHEA:23536"/>
        <dbReference type="ChEBI" id="CHEBI:58225"/>
        <dbReference type="ChEBI" id="CHEBI:58601"/>
        <dbReference type="EC" id="5.4.2.2"/>
    </reaction>
</comment>
<dbReference type="PANTHER" id="PTHR45745:SF1">
    <property type="entry name" value="PHOSPHOGLUCOMUTASE 2B-RELATED"/>
    <property type="match status" value="1"/>
</dbReference>
<evidence type="ECO:0000256" key="8">
    <source>
        <dbReference type="ARBA" id="ARBA00022723"/>
    </source>
</evidence>
<dbReference type="Gene3D" id="3.40.120.10">
    <property type="entry name" value="Alpha-D-Glucose-1,6-Bisphosphate, subunit A, domain 3"/>
    <property type="match status" value="3"/>
</dbReference>
<evidence type="ECO:0000259" key="15">
    <source>
        <dbReference type="Pfam" id="PF00408"/>
    </source>
</evidence>
<organism evidence="19 20">
    <name type="scientific">Alkalibaculum sporogenes</name>
    <dbReference type="NCBI Taxonomy" id="2655001"/>
    <lineage>
        <taxon>Bacteria</taxon>
        <taxon>Bacillati</taxon>
        <taxon>Bacillota</taxon>
        <taxon>Clostridia</taxon>
        <taxon>Eubacteriales</taxon>
        <taxon>Eubacteriaceae</taxon>
        <taxon>Alkalibaculum</taxon>
    </lineage>
</organism>
<keyword evidence="9 14" id="KW-0460">Magnesium</keyword>
<evidence type="ECO:0000259" key="17">
    <source>
        <dbReference type="Pfam" id="PF02879"/>
    </source>
</evidence>
<dbReference type="InterPro" id="IPR016055">
    <property type="entry name" value="A-D-PHexomutase_a/b/a-I/II/III"/>
</dbReference>
<evidence type="ECO:0000256" key="9">
    <source>
        <dbReference type="ARBA" id="ARBA00022842"/>
    </source>
</evidence>
<dbReference type="Gene3D" id="3.30.310.50">
    <property type="entry name" value="Alpha-D-phosphohexomutase, C-terminal domain"/>
    <property type="match status" value="1"/>
</dbReference>
<comment type="caution">
    <text evidence="19">The sequence shown here is derived from an EMBL/GenBank/DDBJ whole genome shotgun (WGS) entry which is preliminary data.</text>
</comment>
<dbReference type="GO" id="GO:0006166">
    <property type="term" value="P:purine ribonucleoside salvage"/>
    <property type="evidence" value="ECO:0007669"/>
    <property type="project" value="TreeGrafter"/>
</dbReference>
<evidence type="ECO:0000256" key="12">
    <source>
        <dbReference type="ARBA" id="ARBA00041398"/>
    </source>
</evidence>
<dbReference type="EC" id="5.4.2.2" evidence="6"/>
<dbReference type="PROSITE" id="PS00710">
    <property type="entry name" value="PGM_PMM"/>
    <property type="match status" value="1"/>
</dbReference>
<dbReference type="CDD" id="cd05799">
    <property type="entry name" value="PGM2"/>
    <property type="match status" value="1"/>
</dbReference>
<dbReference type="GO" id="GO:0000287">
    <property type="term" value="F:magnesium ion binding"/>
    <property type="evidence" value="ECO:0007669"/>
    <property type="project" value="InterPro"/>
</dbReference>
<evidence type="ECO:0000313" key="20">
    <source>
        <dbReference type="Proteomes" id="UP000440004"/>
    </source>
</evidence>
<dbReference type="SUPFAM" id="SSF55957">
    <property type="entry name" value="Phosphoglucomutase, C-terminal domain"/>
    <property type="match status" value="1"/>
</dbReference>
<evidence type="ECO:0000256" key="4">
    <source>
        <dbReference type="ARBA" id="ARBA00005189"/>
    </source>
</evidence>
<evidence type="ECO:0000259" key="16">
    <source>
        <dbReference type="Pfam" id="PF02878"/>
    </source>
</evidence>
<evidence type="ECO:0000256" key="5">
    <source>
        <dbReference type="ARBA" id="ARBA00010231"/>
    </source>
</evidence>
<dbReference type="PRINTS" id="PR00509">
    <property type="entry name" value="PGMPMM"/>
</dbReference>
<protein>
    <recommendedName>
        <fullName evidence="11">Phosphoglucomutase</fullName>
        <ecNumber evidence="6">5.4.2.2</ecNumber>
    </recommendedName>
    <alternativeName>
        <fullName evidence="13">Alpha-phosphoglucomutase</fullName>
    </alternativeName>
    <alternativeName>
        <fullName evidence="12">Glucose phosphomutase</fullName>
    </alternativeName>
</protein>
<evidence type="ECO:0000256" key="3">
    <source>
        <dbReference type="ARBA" id="ARBA00005164"/>
    </source>
</evidence>
<feature type="domain" description="Alpha-D-phosphohexomutase alpha/beta/alpha" evidence="16">
    <location>
        <begin position="43"/>
        <end position="180"/>
    </location>
</feature>
<dbReference type="InterPro" id="IPR036900">
    <property type="entry name" value="A-D-PHexomutase_C_sf"/>
</dbReference>
<dbReference type="InterPro" id="IPR005846">
    <property type="entry name" value="A-D-PHexomutase_a/b/a-III"/>
</dbReference>
<feature type="domain" description="Alpha-D-phosphohexomutase C-terminal" evidence="15">
    <location>
        <begin position="519"/>
        <end position="548"/>
    </location>
</feature>
<dbReference type="GO" id="GO:0005975">
    <property type="term" value="P:carbohydrate metabolic process"/>
    <property type="evidence" value="ECO:0007669"/>
    <property type="project" value="InterPro"/>
</dbReference>
<feature type="domain" description="Alpha-D-phosphohexomutase alpha/beta/alpha" evidence="17">
    <location>
        <begin position="226"/>
        <end position="317"/>
    </location>
</feature>
<evidence type="ECO:0000256" key="7">
    <source>
        <dbReference type="ARBA" id="ARBA00022553"/>
    </source>
</evidence>
<dbReference type="EMBL" id="WHNX01000007">
    <property type="protein sequence ID" value="MPW25421.1"/>
    <property type="molecule type" value="Genomic_DNA"/>
</dbReference>
<evidence type="ECO:0000256" key="1">
    <source>
        <dbReference type="ARBA" id="ARBA00000443"/>
    </source>
</evidence>
<evidence type="ECO:0000256" key="13">
    <source>
        <dbReference type="ARBA" id="ARBA00041467"/>
    </source>
</evidence>
<sequence>MSYINRYDNWINSEHVDEKTKEELKSIENNQNEIEDRFYKDLEFGTAGLRGIMGAGNNRMNKYTIGFTTQGLANYISRWGQKGKEKGVVIAYDSRNMSAEFAKHTALILCAQGIKTYLFESLRPVPVLSYAIRQLECLSGIVITASHNPPEYNGYKVYWKEGYQLTPTLAKDISEEINKIIDFKYINVMDEVEAIEKGVLSYISSEIDSKYNCAVIAQCLNKNMIKEEGRNINIVYSPLHGAGNIPVRKALDSIGFSNVYVVKSQEHPDGNFPTVKIPNPEEIQVFDLSKELACEKDGDIIIATDPDGDRVGVAYKNKEGEYINLTGNQIGCLLEYYILSQLQLQGKLPTTGVVIKSIVTTDLADRIANKFNINVENTLTGFKFIGEKIEEYANTKVKTFILGFEESYGYLVGEHARDKDAIVTSVILCEMALYYKNIGKNLGDILEDIYIEHGYYTDHIESIQLEGKEGIVKLQRIASFFRKSLPMKWADIKVTHIEDYLQSKRNVIGEGIESINLPKSNVMKIYLEDGSWFCIRPSGTEPKIKIYFSVVANSIQKSKEKLEALKIEVMLKVVEAQEPKETVAKENLDK</sequence>
<dbReference type="InterPro" id="IPR005845">
    <property type="entry name" value="A-D-PHexomutase_a/b/a-II"/>
</dbReference>
<dbReference type="InterPro" id="IPR005844">
    <property type="entry name" value="A-D-PHexomutase_a/b/a-I"/>
</dbReference>
<dbReference type="Proteomes" id="UP000440004">
    <property type="component" value="Unassembled WGS sequence"/>
</dbReference>
<dbReference type="Pfam" id="PF02878">
    <property type="entry name" value="PGM_PMM_I"/>
    <property type="match status" value="1"/>
</dbReference>
<accession>A0A6A7K7U8</accession>
<feature type="domain" description="Alpha-D-phosphohexomutase alpha/beta/alpha" evidence="18">
    <location>
        <begin position="327"/>
        <end position="449"/>
    </location>
</feature>
<dbReference type="AlphaFoldDB" id="A0A6A7K7U8"/>
<name>A0A6A7K7U8_9FIRM</name>
<proteinExistence type="inferred from homology"/>
<dbReference type="Pfam" id="PF00408">
    <property type="entry name" value="PGM_PMM_IV"/>
    <property type="match status" value="1"/>
</dbReference>
<dbReference type="SUPFAM" id="SSF53738">
    <property type="entry name" value="Phosphoglucomutase, first 3 domains"/>
    <property type="match status" value="3"/>
</dbReference>
<evidence type="ECO:0000313" key="19">
    <source>
        <dbReference type="EMBL" id="MPW25421.1"/>
    </source>
</evidence>
<keyword evidence="20" id="KW-1185">Reference proteome</keyword>
<comment type="cofactor">
    <cofactor evidence="2">
        <name>Mg(2+)</name>
        <dbReference type="ChEBI" id="CHEBI:18420"/>
    </cofactor>
</comment>
<dbReference type="PANTHER" id="PTHR45745">
    <property type="entry name" value="PHOSPHOMANNOMUTASE 45A"/>
    <property type="match status" value="1"/>
</dbReference>
<evidence type="ECO:0000256" key="14">
    <source>
        <dbReference type="RuleBase" id="RU004326"/>
    </source>
</evidence>
<comment type="pathway">
    <text evidence="3">Glycolipid metabolism; diglucosyl-diacylglycerol biosynthesis.</text>
</comment>
<dbReference type="GO" id="GO:0004614">
    <property type="term" value="F:phosphoglucomutase activity"/>
    <property type="evidence" value="ECO:0007669"/>
    <property type="project" value="UniProtKB-EC"/>
</dbReference>
<dbReference type="InterPro" id="IPR016066">
    <property type="entry name" value="A-D-PHexomutase_CS"/>
</dbReference>
<dbReference type="Pfam" id="PF02879">
    <property type="entry name" value="PGM_PMM_II"/>
    <property type="match status" value="1"/>
</dbReference>
<dbReference type="GO" id="GO:0008973">
    <property type="term" value="F:phosphopentomutase activity"/>
    <property type="evidence" value="ECO:0007669"/>
    <property type="project" value="TreeGrafter"/>
</dbReference>
<dbReference type="RefSeq" id="WP_152802896.1">
    <property type="nucleotide sequence ID" value="NZ_WHNX01000007.1"/>
</dbReference>
<keyword evidence="10" id="KW-0413">Isomerase</keyword>
<reference evidence="19 20" key="1">
    <citation type="submission" date="2019-10" db="EMBL/GenBank/DDBJ databases">
        <title>Alkalibaculum tamaniensis sp.nov., a new alkaliphilic acetogen, isolated on methoxylated aromatics from a mud volcano.</title>
        <authorList>
            <person name="Khomyakova M.A."/>
            <person name="Merkel A.Y."/>
            <person name="Bonch-Osmolovskaya E.A."/>
            <person name="Slobodkin A.I."/>
        </authorList>
    </citation>
    <scope>NUCLEOTIDE SEQUENCE [LARGE SCALE GENOMIC DNA]</scope>
    <source>
        <strain evidence="19 20">M08DMB</strain>
    </source>
</reference>
<comment type="pathway">
    <text evidence="4">Lipid metabolism.</text>
</comment>
<evidence type="ECO:0000256" key="6">
    <source>
        <dbReference type="ARBA" id="ARBA00012728"/>
    </source>
</evidence>
<evidence type="ECO:0000256" key="10">
    <source>
        <dbReference type="ARBA" id="ARBA00023235"/>
    </source>
</evidence>
<dbReference type="InterPro" id="IPR005843">
    <property type="entry name" value="A-D-PHexomutase_C"/>
</dbReference>
<evidence type="ECO:0000259" key="18">
    <source>
        <dbReference type="Pfam" id="PF02880"/>
    </source>
</evidence>